<name>G9NKU4_HYPAI</name>
<dbReference type="OrthoDB" id="4880967at2759"/>
<feature type="domain" description="CHAT" evidence="1">
    <location>
        <begin position="6"/>
        <end position="97"/>
    </location>
</feature>
<dbReference type="EMBL" id="ABDG02000018">
    <property type="protein sequence ID" value="EHK48516.1"/>
    <property type="molecule type" value="Genomic_DNA"/>
</dbReference>
<sequence length="130" mass="14622">LLEDWKEQPLTVQSLLEANLDGHAPFLAYLSACGTGQLRNEESMNESIHLANACQLAGFQHVIGTLWTVEDEICVSMASMVYKFLRDQEFRDESVSRGIHHATMALREKWLDSSCGVDRPLQDNRGSRDA</sequence>
<evidence type="ECO:0000313" key="2">
    <source>
        <dbReference type="EMBL" id="EHK48516.1"/>
    </source>
</evidence>
<dbReference type="Pfam" id="PF12770">
    <property type="entry name" value="CHAT"/>
    <property type="match status" value="1"/>
</dbReference>
<evidence type="ECO:0000259" key="1">
    <source>
        <dbReference type="Pfam" id="PF12770"/>
    </source>
</evidence>
<dbReference type="STRING" id="452589.G9NKU4"/>
<dbReference type="HOGENOM" id="CLU_1938450_0_0_1"/>
<dbReference type="eggNOG" id="KOG4626">
    <property type="taxonomic scope" value="Eukaryota"/>
</dbReference>
<dbReference type="AlphaFoldDB" id="G9NKU4"/>
<gene>
    <name evidence="2" type="ORF">TRIATDRAFT_191244</name>
</gene>
<comment type="caution">
    <text evidence="2">The sequence shown here is derived from an EMBL/GenBank/DDBJ whole genome shotgun (WGS) entry which is preliminary data.</text>
</comment>
<feature type="non-terminal residue" evidence="2">
    <location>
        <position position="1"/>
    </location>
</feature>
<keyword evidence="3" id="KW-1185">Reference proteome</keyword>
<dbReference type="Proteomes" id="UP000005426">
    <property type="component" value="Unassembled WGS sequence"/>
</dbReference>
<reference evidence="2 3" key="1">
    <citation type="journal article" date="2011" name="Genome Biol.">
        <title>Comparative genome sequence analysis underscores mycoparasitism as the ancestral life style of Trichoderma.</title>
        <authorList>
            <person name="Kubicek C.P."/>
            <person name="Herrera-Estrella A."/>
            <person name="Seidl-Seiboth V."/>
            <person name="Martinez D.A."/>
            <person name="Druzhinina I.S."/>
            <person name="Thon M."/>
            <person name="Zeilinger S."/>
            <person name="Casas-Flores S."/>
            <person name="Horwitz B.A."/>
            <person name="Mukherjee P.K."/>
            <person name="Mukherjee M."/>
            <person name="Kredics L."/>
            <person name="Alcaraz L.D."/>
            <person name="Aerts A."/>
            <person name="Antal Z."/>
            <person name="Atanasova L."/>
            <person name="Cervantes-Badillo M.G."/>
            <person name="Challacombe J."/>
            <person name="Chertkov O."/>
            <person name="McCluskey K."/>
            <person name="Coulpier F."/>
            <person name="Deshpande N."/>
            <person name="von Doehren H."/>
            <person name="Ebbole D.J."/>
            <person name="Esquivel-Naranjo E.U."/>
            <person name="Fekete E."/>
            <person name="Flipphi M."/>
            <person name="Glaser F."/>
            <person name="Gomez-Rodriguez E.Y."/>
            <person name="Gruber S."/>
            <person name="Han C."/>
            <person name="Henrissat B."/>
            <person name="Hermosa R."/>
            <person name="Hernandez-Onate M."/>
            <person name="Karaffa L."/>
            <person name="Kosti I."/>
            <person name="Le Crom S."/>
            <person name="Lindquist E."/>
            <person name="Lucas S."/>
            <person name="Luebeck M."/>
            <person name="Luebeck P.S."/>
            <person name="Margeot A."/>
            <person name="Metz B."/>
            <person name="Misra M."/>
            <person name="Nevalainen H."/>
            <person name="Omann M."/>
            <person name="Packer N."/>
            <person name="Perrone G."/>
            <person name="Uresti-Rivera E.E."/>
            <person name="Salamov A."/>
            <person name="Schmoll M."/>
            <person name="Seiboth B."/>
            <person name="Shapiro H."/>
            <person name="Sukno S."/>
            <person name="Tamayo-Ramos J.A."/>
            <person name="Tisch D."/>
            <person name="Wiest A."/>
            <person name="Wilkinson H.H."/>
            <person name="Zhang M."/>
            <person name="Coutinho P.M."/>
            <person name="Kenerley C.M."/>
            <person name="Monte E."/>
            <person name="Baker S.E."/>
            <person name="Grigoriev I.V."/>
        </authorList>
    </citation>
    <scope>NUCLEOTIDE SEQUENCE [LARGE SCALE GENOMIC DNA]</scope>
    <source>
        <strain evidence="3">ATCC 20476 / IMI 206040</strain>
    </source>
</reference>
<protein>
    <recommendedName>
        <fullName evidence="1">CHAT domain-containing protein</fullName>
    </recommendedName>
</protein>
<accession>G9NKU4</accession>
<proteinExistence type="predicted"/>
<dbReference type="InterPro" id="IPR024983">
    <property type="entry name" value="CHAT_dom"/>
</dbReference>
<organism evidence="2 3">
    <name type="scientific">Hypocrea atroviridis (strain ATCC 20476 / IMI 206040)</name>
    <name type="common">Trichoderma atroviride</name>
    <dbReference type="NCBI Taxonomy" id="452589"/>
    <lineage>
        <taxon>Eukaryota</taxon>
        <taxon>Fungi</taxon>
        <taxon>Dikarya</taxon>
        <taxon>Ascomycota</taxon>
        <taxon>Pezizomycotina</taxon>
        <taxon>Sordariomycetes</taxon>
        <taxon>Hypocreomycetidae</taxon>
        <taxon>Hypocreales</taxon>
        <taxon>Hypocreaceae</taxon>
        <taxon>Trichoderma</taxon>
    </lineage>
</organism>
<evidence type="ECO:0000313" key="3">
    <source>
        <dbReference type="Proteomes" id="UP000005426"/>
    </source>
</evidence>